<accession>A0ABY1NIC7</accession>
<evidence type="ECO:0000313" key="2">
    <source>
        <dbReference type="Proteomes" id="UP001157961"/>
    </source>
</evidence>
<protein>
    <submittedName>
        <fullName evidence="1">Uncharacterized protein</fullName>
    </submittedName>
</protein>
<keyword evidence="2" id="KW-1185">Reference proteome</keyword>
<dbReference type="Proteomes" id="UP001157961">
    <property type="component" value="Unassembled WGS sequence"/>
</dbReference>
<name>A0ABY1NIC7_9RHOB</name>
<comment type="caution">
    <text evidence="1">The sequence shown here is derived from an EMBL/GenBank/DDBJ whole genome shotgun (WGS) entry which is preliminary data.</text>
</comment>
<reference evidence="1 2" key="1">
    <citation type="submission" date="2017-05" db="EMBL/GenBank/DDBJ databases">
        <authorList>
            <person name="Varghese N."/>
            <person name="Submissions S."/>
        </authorList>
    </citation>
    <scope>NUCLEOTIDE SEQUENCE [LARGE SCALE GENOMIC DNA]</scope>
    <source>
        <strain evidence="1 2">DSM 29734</strain>
    </source>
</reference>
<proteinExistence type="predicted"/>
<organism evidence="1 2">
    <name type="scientific">Shimia sagamensis</name>
    <dbReference type="NCBI Taxonomy" id="1566352"/>
    <lineage>
        <taxon>Bacteria</taxon>
        <taxon>Pseudomonadati</taxon>
        <taxon>Pseudomonadota</taxon>
        <taxon>Alphaproteobacteria</taxon>
        <taxon>Rhodobacterales</taxon>
        <taxon>Roseobacteraceae</taxon>
    </lineage>
</organism>
<sequence>MAVITSTIKTTQAMMSNPFKMCFTKVKGDHLFVAENCAATT</sequence>
<evidence type="ECO:0000313" key="1">
    <source>
        <dbReference type="EMBL" id="SMP09855.1"/>
    </source>
</evidence>
<gene>
    <name evidence="1" type="ORF">SAMN06265373_10216</name>
</gene>
<dbReference type="EMBL" id="FXTY01000002">
    <property type="protein sequence ID" value="SMP09855.1"/>
    <property type="molecule type" value="Genomic_DNA"/>
</dbReference>